<evidence type="ECO:0000313" key="2">
    <source>
        <dbReference type="Proteomes" id="UP000000763"/>
    </source>
</evidence>
<organism evidence="1 2">
    <name type="scientific">Oryza sativa subsp. japonica</name>
    <name type="common">Rice</name>
    <dbReference type="NCBI Taxonomy" id="39947"/>
    <lineage>
        <taxon>Eukaryota</taxon>
        <taxon>Viridiplantae</taxon>
        <taxon>Streptophyta</taxon>
        <taxon>Embryophyta</taxon>
        <taxon>Tracheophyta</taxon>
        <taxon>Spermatophyta</taxon>
        <taxon>Magnoliopsida</taxon>
        <taxon>Liliopsida</taxon>
        <taxon>Poales</taxon>
        <taxon>Poaceae</taxon>
        <taxon>BOP clade</taxon>
        <taxon>Oryzoideae</taxon>
        <taxon>Oryzeae</taxon>
        <taxon>Oryzinae</taxon>
        <taxon>Oryza</taxon>
        <taxon>Oryza sativa</taxon>
    </lineage>
</organism>
<dbReference type="KEGG" id="dosa:Os10g0476200"/>
<dbReference type="EMBL" id="AP008216">
    <property type="protein sequence ID" value="BAF26760.1"/>
    <property type="molecule type" value="Genomic_DNA"/>
</dbReference>
<dbReference type="Gramene" id="Os10t0476200-01">
    <property type="protein sequence ID" value="Os10t0476200-01"/>
    <property type="gene ID" value="Os10g0476200"/>
</dbReference>
<proteinExistence type="predicted"/>
<dbReference type="AlphaFoldDB" id="A0A0P0XV96"/>
<dbReference type="Proteomes" id="UP000000763">
    <property type="component" value="Chromosome 10"/>
</dbReference>
<name>A0A0P0XV96_ORYSJ</name>
<reference evidence="1 2" key="1">
    <citation type="journal article" date="2005" name="Nature">
        <title>The map-based sequence of the rice genome.</title>
        <authorList>
            <consortium name="International rice genome sequencing project (IRGSP)"/>
            <person name="Matsumoto T."/>
            <person name="Wu J."/>
            <person name="Kanamori H."/>
            <person name="Katayose Y."/>
            <person name="Fujisawa M."/>
            <person name="Namiki N."/>
            <person name="Mizuno H."/>
            <person name="Yamamoto K."/>
            <person name="Antonio B.A."/>
            <person name="Baba T."/>
            <person name="Sakata K."/>
            <person name="Nagamura Y."/>
            <person name="Aoki H."/>
            <person name="Arikawa K."/>
            <person name="Arita K."/>
            <person name="Bito T."/>
            <person name="Chiden Y."/>
            <person name="Fujitsuka N."/>
            <person name="Fukunaka R."/>
            <person name="Hamada M."/>
            <person name="Harada C."/>
            <person name="Hayashi A."/>
            <person name="Hijishita S."/>
            <person name="Honda M."/>
            <person name="Hosokawa S."/>
            <person name="Ichikawa Y."/>
            <person name="Idonuma A."/>
            <person name="Iijima M."/>
            <person name="Ikeda M."/>
            <person name="Ikeno M."/>
            <person name="Ito K."/>
            <person name="Ito S."/>
            <person name="Ito T."/>
            <person name="Ito Y."/>
            <person name="Ito Y."/>
            <person name="Iwabuchi A."/>
            <person name="Kamiya K."/>
            <person name="Karasawa W."/>
            <person name="Kurita K."/>
            <person name="Katagiri S."/>
            <person name="Kikuta A."/>
            <person name="Kobayashi H."/>
            <person name="Kobayashi N."/>
            <person name="Machita K."/>
            <person name="Maehara T."/>
            <person name="Masukawa M."/>
            <person name="Mizubayashi T."/>
            <person name="Mukai Y."/>
            <person name="Nagasaki H."/>
            <person name="Nagata Y."/>
            <person name="Naito S."/>
            <person name="Nakashima M."/>
            <person name="Nakama Y."/>
            <person name="Nakamichi Y."/>
            <person name="Nakamura M."/>
            <person name="Meguro A."/>
            <person name="Negishi M."/>
            <person name="Ohta I."/>
            <person name="Ohta T."/>
            <person name="Okamoto M."/>
            <person name="Ono N."/>
            <person name="Saji S."/>
            <person name="Sakaguchi M."/>
            <person name="Sakai K."/>
            <person name="Shibata M."/>
            <person name="Shimokawa T."/>
            <person name="Song J."/>
            <person name="Takazaki Y."/>
            <person name="Terasawa K."/>
            <person name="Tsugane M."/>
            <person name="Tsuji K."/>
            <person name="Ueda S."/>
            <person name="Waki K."/>
            <person name="Yamagata H."/>
            <person name="Yamamoto M."/>
            <person name="Yamamoto S."/>
            <person name="Yamane H."/>
            <person name="Yoshiki S."/>
            <person name="Yoshihara R."/>
            <person name="Yukawa K."/>
            <person name="Zhong H."/>
            <person name="Yano M."/>
            <person name="Yuan Q."/>
            <person name="Ouyang S."/>
            <person name="Liu J."/>
            <person name="Jones K.M."/>
            <person name="Gansberger K."/>
            <person name="Moffat K."/>
            <person name="Hill J."/>
            <person name="Bera J."/>
            <person name="Fadrosh D."/>
            <person name="Jin S."/>
            <person name="Johri S."/>
            <person name="Kim M."/>
            <person name="Overton L."/>
            <person name="Reardon M."/>
            <person name="Tsitrin T."/>
            <person name="Vuong H."/>
            <person name="Weaver B."/>
            <person name="Ciecko A."/>
            <person name="Tallon L."/>
            <person name="Jackson J."/>
            <person name="Pai G."/>
            <person name="Aken S.V."/>
            <person name="Utterback T."/>
            <person name="Reidmuller S."/>
            <person name="Feldblyum T."/>
            <person name="Hsiao J."/>
            <person name="Zismann V."/>
            <person name="Iobst S."/>
            <person name="de Vazeille A.R."/>
            <person name="Buell C.R."/>
            <person name="Ying K."/>
            <person name="Li Y."/>
            <person name="Lu T."/>
            <person name="Huang Y."/>
            <person name="Zhao Q."/>
            <person name="Feng Q."/>
            <person name="Zhang L."/>
            <person name="Zhu J."/>
            <person name="Weng Q."/>
            <person name="Mu J."/>
            <person name="Lu Y."/>
            <person name="Fan D."/>
            <person name="Liu Y."/>
            <person name="Guan J."/>
            <person name="Zhang Y."/>
            <person name="Yu S."/>
            <person name="Liu X."/>
            <person name="Zhang Y."/>
            <person name="Hong G."/>
            <person name="Han B."/>
            <person name="Choisne N."/>
            <person name="Demange N."/>
            <person name="Orjeda G."/>
            <person name="Samain S."/>
            <person name="Cattolico L."/>
            <person name="Pelletier E."/>
            <person name="Couloux A."/>
            <person name="Segurens B."/>
            <person name="Wincker P."/>
            <person name="D'Hont A."/>
            <person name="Scarpelli C."/>
            <person name="Weissenbach J."/>
            <person name="Salanoubat M."/>
            <person name="Quetier F."/>
            <person name="Yu Y."/>
            <person name="Kim H.R."/>
            <person name="Rambo T."/>
            <person name="Currie J."/>
            <person name="Collura K."/>
            <person name="Luo M."/>
            <person name="Yang T."/>
            <person name="Ammiraju J.S.S."/>
            <person name="Engler F."/>
            <person name="Soderlund C."/>
            <person name="Wing R.A."/>
            <person name="Palmer L.E."/>
            <person name="de la Bastide M."/>
            <person name="Spiegel L."/>
            <person name="Nascimento L."/>
            <person name="Zutavern T."/>
            <person name="O'Shaughnessy A."/>
            <person name="Dike S."/>
            <person name="Dedhia N."/>
            <person name="Preston R."/>
            <person name="Balija V."/>
            <person name="McCombie W.R."/>
            <person name="Chow T."/>
            <person name="Chen H."/>
            <person name="Chung M."/>
            <person name="Chen C."/>
            <person name="Shaw J."/>
            <person name="Wu H."/>
            <person name="Hsiao K."/>
            <person name="Chao Y."/>
            <person name="Chu M."/>
            <person name="Cheng C."/>
            <person name="Hour A."/>
            <person name="Lee P."/>
            <person name="Lin S."/>
            <person name="Lin Y."/>
            <person name="Liou J."/>
            <person name="Liu S."/>
            <person name="Hsing Y."/>
            <person name="Raghuvanshi S."/>
            <person name="Mohanty A."/>
            <person name="Bharti A.K."/>
            <person name="Gaur A."/>
            <person name="Gupta V."/>
            <person name="Kumar D."/>
            <person name="Ravi V."/>
            <person name="Vij S."/>
            <person name="Kapur A."/>
            <person name="Khurana P."/>
            <person name="Khurana P."/>
            <person name="Khurana J.P."/>
            <person name="Tyagi A.K."/>
            <person name="Gaikwad K."/>
            <person name="Singh A."/>
            <person name="Dalal V."/>
            <person name="Srivastava S."/>
            <person name="Dixit A."/>
            <person name="Pal A.K."/>
            <person name="Ghazi I.A."/>
            <person name="Yadav M."/>
            <person name="Pandit A."/>
            <person name="Bhargava A."/>
            <person name="Sureshbabu K."/>
            <person name="Batra K."/>
            <person name="Sharma T.R."/>
            <person name="Mohapatra T."/>
            <person name="Singh N.K."/>
            <person name="Messing J."/>
            <person name="Nelson A.B."/>
            <person name="Fuks G."/>
            <person name="Kavchok S."/>
            <person name="Keizer G."/>
            <person name="Linton E."/>
            <person name="Llaca V."/>
            <person name="Song R."/>
            <person name="Tanyolac B."/>
            <person name="Young S."/>
            <person name="Ho-Il K."/>
            <person name="Hahn J.H."/>
            <person name="Sangsakoo G."/>
            <person name="Vanavichit A."/>
            <person name="de Mattos Luiz.A.T."/>
            <person name="Zimmer P.D."/>
            <person name="Malone G."/>
            <person name="Dellagostin O."/>
            <person name="de Oliveira A.C."/>
            <person name="Bevan M."/>
            <person name="Bancroft I."/>
            <person name="Minx P."/>
            <person name="Cordum H."/>
            <person name="Wilson R."/>
            <person name="Cheng Z."/>
            <person name="Jin W."/>
            <person name="Jiang J."/>
            <person name="Leong S.A."/>
            <person name="Iwama H."/>
            <person name="Gojobori T."/>
            <person name="Itoh T."/>
            <person name="Niimura Y."/>
            <person name="Fujii Y."/>
            <person name="Habara T."/>
            <person name="Sakai H."/>
            <person name="Sato Y."/>
            <person name="Wilson G."/>
            <person name="Kumar K."/>
            <person name="McCouch S."/>
            <person name="Juretic N."/>
            <person name="Hoen D."/>
            <person name="Wright S."/>
            <person name="Bruskiewich R."/>
            <person name="Bureau T."/>
            <person name="Miyao A."/>
            <person name="Hirochika H."/>
            <person name="Nishikawa T."/>
            <person name="Kadowaki K."/>
            <person name="Sugiura M."/>
            <person name="Burr B."/>
            <person name="Sasaki T."/>
        </authorList>
    </citation>
    <scope>NUCLEOTIDE SEQUENCE [LARGE SCALE GENOMIC DNA]</scope>
    <source>
        <strain evidence="2">cv. Nipponbare</strain>
    </source>
</reference>
<sequence>MSTVRSGFLACQALYSWYFLRRFQLVLVLVLVAPLRRVKNLWHQQKEKKEEKISNQMCLLIEEEHNTAKALEGIPKRDLALGLLAFSFFFNSAV</sequence>
<gene>
    <name evidence="1" type="ordered locus">Os10g0476200</name>
</gene>
<evidence type="ECO:0000313" key="1">
    <source>
        <dbReference type="EMBL" id="BAF26760.1"/>
    </source>
</evidence>
<accession>A0A0P0XV96</accession>
<reference evidence="2" key="2">
    <citation type="journal article" date="2008" name="Nucleic Acids Res.">
        <title>The rice annotation project database (RAP-DB): 2008 update.</title>
        <authorList>
            <consortium name="The rice annotation project (RAP)"/>
        </authorList>
    </citation>
    <scope>GENOME REANNOTATION</scope>
    <source>
        <strain evidence="2">cv. Nipponbare</strain>
    </source>
</reference>
<protein>
    <submittedName>
        <fullName evidence="1">Os10g0476200 protein</fullName>
    </submittedName>
</protein>